<dbReference type="Proteomes" id="UP000179807">
    <property type="component" value="Unassembled WGS sequence"/>
</dbReference>
<sequence length="2034" mass="234221">MGNQHSSNKGIASSNYSLCLRFGCLSDPSFYLEKNIIQFFFDNTKFISESPKHLHSVNDLMNLVFLCPEQITDLDSVLEEIILLDTPNKTDYIGLLELNFKKYIQMSIDRNMRYQLFCNHRDYSLVQNQHFEIIYSHIHDTFSALFQQKHSKDSILKVQNFLKSDPNIWSISPPVAAFFPTNGENTINCTKYLNGNYPRNIDYSTINLGNLGSNGQFLFWFLPPHPSNAVFVIFPIFNNGILMEPKNIEVLLDGVNSQSKMILNSQIVNIYGLSENENDAAHSRKYLLPIDKLIFCNDYYNGETKSLSVPSVPYRVSDAVFKVNIEKGKISVFDVKDDTTIYVVNTANNSTLGNEIPTALNNKKSNIIVETNGSVLNFIKPIEEGKYLCKSYSLITGKHLRNEEFESPETIISSTIDSINYCRWCLTKTKDNQYFMKKVALQGGMNFHIFGLRCSYKYSNEYETSKYRIFQKLYHHVLHYCASSIIPNYLICNSYQHFQSLIEFLETSFKFENPTIMNTLAIIISLNIPMFKNEMNHQEKILNLMNNLPCGLSFLLFFPNLTSFFSYNIDLALNTTITLISKADSKDNDYMLSYAFRQLEKYDFLAFIDFNQNNILSTIIPQDLQSTKDIKRSIISLLLIHQRVLIRNVTNFSKHDPYSTINFKVSVQEGGNPLNIIYDYASLIINHLSLAINKDLLTTKSENSKSSKQNKINSQNALPESLLYFLYTNFLNLLSDLSKYHVISQFMMSLLSVLLEQLLVTKVEDIEMQRVILSSIFSYGMFASTLIVGGNTTEFEERYSWLIRNNIHLLNTPIINYLESSSIEEFEDPTFNLFLNNELALDKIYQKYKPQFNRKLNESLKFIDKLSILAISKHIGCLEELFKLTDINFKGTIQLTTKFRKALDQMMKIRNTFHKLSQEHKPTHDINIKCLMLIRMTADSFNFSEISPEDIQKLVTGSLTPQKIVKILNMQKNRVEITSLGFSFLKVVLNSKVDNIFAKIISHTMGKIETFDGLASIMHILRPSSNQKDEINSFFELALNYPEMRIVAFRFFKSIKSLSEIKSNILANILKTSAMTQLPPSLFALAFSLIDSDTLFLDELVKIHPLASTRLSLLGAFAKYSIIPLEIQNDLLNVLWTVKQNEIRQILKILFFAIDQIDASILQNLFLEMLVYIGNQFSTNSDISIAIEIIMFLRKIIEYGTITVSGILSNLMTCYHEENFEEIPIIGIVSVLGLQVENFHFIATINDSLYDKTADQYLVMSNSSNQEIYYKKPFDLKTPPRLTKIPAEKCIVVPEITITKFIYTEYISRILRACLVYSRIPCTLPICAQTSSHFCRFENYTNFIKPDLVDLLGSLITPFENINNTIKEIKSLQSKKAIQDYSPIFGVLQSQGHYSYISPPISISAPDFKVTAKIPNENDFQGYFGIVSDTLEKRHTRYSIISFPKCVTFPQNQEIGQFNNCNNCITFNVLNNSKKIEVLGKLIEFPTGKQFKVIFMTQATMLDLNVNPLSSKTNNEIFDSSLPPTLIPTTTDKFDDDENDGLFNYPSFIKNFTGNQPLKPEIAQYSAIFNIAKPMSKAKKLRYYLIAPPDDQPISIGFADEASYSIIKHQIAGLYKKLANQWITLGLARITYQRPDLLINYAFELFRAFCIPLELFDQTEFNLNRFPFALFTPAWESKKVFYLSIENDLKKALVSLINDSECFSIITSRIFELNHDKKIHLCALPSSNSVTILNTENIIFAFPNSIIAFNDFNGYEKEICSLLRNSNESVNFPYIRGKDINSNAPNSPEILSFNKKYDERDFTILNIDSSSNNWVFNTSFELMILYKNLVLADKKKELNVKVKSFLLDIFLLQSPFILPYIHQFLYFVQNMVISTPFDNEIEYLRRLVALAGFVKASPDPDEVFISFYKHEQELFCDQFIARFSMHFPEFFNSKIPLPRINTVTIPEVIIHPAALSNRFDFYYHVQQIHKFMNLNKNDKLNQTIMTNNSFGNSSFKTNPLAGIPFWHIFPFWYRIKKLTMIQKQMKIICHQKPN</sequence>
<name>A0A1J4JTT6_9EUKA</name>
<gene>
    <name evidence="1" type="ORF">TRFO_30259</name>
</gene>
<keyword evidence="2" id="KW-1185">Reference proteome</keyword>
<reference evidence="1" key="1">
    <citation type="submission" date="2016-10" db="EMBL/GenBank/DDBJ databases">
        <authorList>
            <person name="Benchimol M."/>
            <person name="Almeida L.G."/>
            <person name="Vasconcelos A.T."/>
            <person name="Perreira-Neves A."/>
            <person name="Rosa I.A."/>
            <person name="Tasca T."/>
            <person name="Bogo M.R."/>
            <person name="de Souza W."/>
        </authorList>
    </citation>
    <scope>NUCLEOTIDE SEQUENCE [LARGE SCALE GENOMIC DNA]</scope>
    <source>
        <strain evidence="1">K</strain>
    </source>
</reference>
<protein>
    <submittedName>
        <fullName evidence="1">Uncharacterized protein</fullName>
    </submittedName>
</protein>
<dbReference type="GeneID" id="94841950"/>
<dbReference type="EMBL" id="MLAK01000862">
    <property type="protein sequence ID" value="OHT02537.1"/>
    <property type="molecule type" value="Genomic_DNA"/>
</dbReference>
<dbReference type="RefSeq" id="XP_068355673.1">
    <property type="nucleotide sequence ID" value="XM_068507246.1"/>
</dbReference>
<proteinExistence type="predicted"/>
<comment type="caution">
    <text evidence="1">The sequence shown here is derived from an EMBL/GenBank/DDBJ whole genome shotgun (WGS) entry which is preliminary data.</text>
</comment>
<dbReference type="VEuPathDB" id="TrichDB:TRFO_30259"/>
<accession>A0A1J4JTT6</accession>
<organism evidence="1 2">
    <name type="scientific">Tritrichomonas foetus</name>
    <dbReference type="NCBI Taxonomy" id="1144522"/>
    <lineage>
        <taxon>Eukaryota</taxon>
        <taxon>Metamonada</taxon>
        <taxon>Parabasalia</taxon>
        <taxon>Tritrichomonadida</taxon>
        <taxon>Tritrichomonadidae</taxon>
        <taxon>Tritrichomonas</taxon>
    </lineage>
</organism>
<evidence type="ECO:0000313" key="2">
    <source>
        <dbReference type="Proteomes" id="UP000179807"/>
    </source>
</evidence>
<evidence type="ECO:0000313" key="1">
    <source>
        <dbReference type="EMBL" id="OHT02537.1"/>
    </source>
</evidence>